<evidence type="ECO:0000313" key="2">
    <source>
        <dbReference type="Proteomes" id="UP000283210"/>
    </source>
</evidence>
<organism evidence="1 2">
    <name type="scientific">Oryzias javanicus</name>
    <name type="common">Javanese ricefish</name>
    <name type="synonym">Aplocheilus javanicus</name>
    <dbReference type="NCBI Taxonomy" id="123683"/>
    <lineage>
        <taxon>Eukaryota</taxon>
        <taxon>Metazoa</taxon>
        <taxon>Chordata</taxon>
        <taxon>Craniata</taxon>
        <taxon>Vertebrata</taxon>
        <taxon>Euteleostomi</taxon>
        <taxon>Actinopterygii</taxon>
        <taxon>Neopterygii</taxon>
        <taxon>Teleostei</taxon>
        <taxon>Neoteleostei</taxon>
        <taxon>Acanthomorphata</taxon>
        <taxon>Ovalentaria</taxon>
        <taxon>Atherinomorphae</taxon>
        <taxon>Beloniformes</taxon>
        <taxon>Adrianichthyidae</taxon>
        <taxon>Oryziinae</taxon>
        <taxon>Oryzias</taxon>
    </lineage>
</organism>
<keyword evidence="2" id="KW-1185">Reference proteome</keyword>
<gene>
    <name evidence="1" type="ORF">OJAV_G00181760</name>
</gene>
<reference evidence="1 2" key="1">
    <citation type="submission" date="2018-11" db="EMBL/GenBank/DDBJ databases">
        <authorList>
            <person name="Lopez-Roques C."/>
            <person name="Donnadieu C."/>
            <person name="Bouchez O."/>
            <person name="Klopp C."/>
            <person name="Cabau C."/>
            <person name="Zahm M."/>
        </authorList>
    </citation>
    <scope>NUCLEOTIDE SEQUENCE [LARGE SCALE GENOMIC DNA]</scope>
    <source>
        <strain evidence="1">RS831</strain>
        <tissue evidence="1">Whole body</tissue>
    </source>
</reference>
<dbReference type="OrthoDB" id="9945911at2759"/>
<evidence type="ECO:0000313" key="1">
    <source>
        <dbReference type="EMBL" id="RVE60506.1"/>
    </source>
</evidence>
<dbReference type="Proteomes" id="UP000283210">
    <property type="component" value="Chromosome 18"/>
</dbReference>
<dbReference type="EMBL" id="CM012454">
    <property type="protein sequence ID" value="RVE60506.1"/>
    <property type="molecule type" value="Genomic_DNA"/>
</dbReference>
<name>A0A3S2PTC9_ORYJA</name>
<sequence length="133" mass="14905">MMSESGKLPSRTGAVVLPMSSRTVQHPSFLPLSARHYGGTALHPILPEEVFYIDPSMHCRERIPNLLTRMRAFDFTRLNTPQPIMSPCPAPPNQPDPFRSGLHPTRDLGSLTWTVRSLDANLHPRAIIQLSQE</sequence>
<reference evidence="1 2" key="2">
    <citation type="submission" date="2019-01" db="EMBL/GenBank/DDBJ databases">
        <title>A chromosome length genome reference of the Java medaka (oryzias javanicus).</title>
        <authorList>
            <person name="Herpin A."/>
            <person name="Takehana Y."/>
            <person name="Naruse K."/>
            <person name="Ansai S."/>
            <person name="Kawaguchi M."/>
        </authorList>
    </citation>
    <scope>NUCLEOTIDE SEQUENCE [LARGE SCALE GENOMIC DNA]</scope>
    <source>
        <strain evidence="1">RS831</strain>
        <tissue evidence="1">Whole body</tissue>
    </source>
</reference>
<dbReference type="AlphaFoldDB" id="A0A3S2PTC9"/>
<protein>
    <submittedName>
        <fullName evidence="1">Uncharacterized protein</fullName>
    </submittedName>
</protein>
<accession>A0A3S2PTC9</accession>
<proteinExistence type="predicted"/>